<feature type="binding site" evidence="6">
    <location>
        <position position="159"/>
    </location>
    <ligand>
        <name>Mg(2+)</name>
        <dbReference type="ChEBI" id="CHEBI:18420"/>
    </ligand>
</feature>
<dbReference type="GO" id="GO:0003924">
    <property type="term" value="F:GTPase activity"/>
    <property type="evidence" value="ECO:0007669"/>
    <property type="project" value="InterPro"/>
</dbReference>
<keyword evidence="4" id="KW-0807">Transducer</keyword>
<dbReference type="SUPFAM" id="SSF52540">
    <property type="entry name" value="P-loop containing nucleoside triphosphate hydrolases"/>
    <property type="match status" value="1"/>
</dbReference>
<dbReference type="SUPFAM" id="SSF47895">
    <property type="entry name" value="Transducin (alpha subunit), insertion domain"/>
    <property type="match status" value="1"/>
</dbReference>
<keyword evidence="3 5" id="KW-0342">GTP-binding</keyword>
<dbReference type="GO" id="GO:0031683">
    <property type="term" value="F:G-protein beta/gamma-subunit complex binding"/>
    <property type="evidence" value="ECO:0007669"/>
    <property type="project" value="InterPro"/>
</dbReference>
<feature type="binding site" evidence="5">
    <location>
        <begin position="153"/>
        <end position="159"/>
    </location>
    <ligand>
        <name>GTP</name>
        <dbReference type="ChEBI" id="CHEBI:37565"/>
    </ligand>
</feature>
<accession>A0A146KIS2</accession>
<dbReference type="Pfam" id="PF00503">
    <property type="entry name" value="G-alpha"/>
    <property type="match status" value="1"/>
</dbReference>
<keyword evidence="2 5" id="KW-0547">Nucleotide-binding</keyword>
<dbReference type="InterPro" id="IPR027417">
    <property type="entry name" value="P-loop_NTPase"/>
</dbReference>
<dbReference type="GO" id="GO:0046872">
    <property type="term" value="F:metal ion binding"/>
    <property type="evidence" value="ECO:0007669"/>
    <property type="project" value="UniProtKB-KW"/>
</dbReference>
<evidence type="ECO:0000256" key="1">
    <source>
        <dbReference type="ARBA" id="ARBA00022723"/>
    </source>
</evidence>
<feature type="binding site" evidence="5">
    <location>
        <begin position="247"/>
        <end position="250"/>
    </location>
    <ligand>
        <name>GTP</name>
        <dbReference type="ChEBI" id="CHEBI:37565"/>
    </ligand>
</feature>
<sequence>KKQAEEKTNLIQGYQEDNVEIKIKKESKLILLGAGEGGKSTWVKQMRLIYQNGFSQQEKQHYLQIISQNLIKSVQLLINSYKQPQNQVFVQIKNLQIKSPFNQELILLLKEIHSIPEFREHAQTSTQVVDNYLYFIDNLDRILNDGLQDVDLLKARVKTHVETPFSCVYNGIKYVFYDVAGQREARASWGGRLSEVNCIVFFASVIEFDMVLAEDGRTNRMKESIELYSQLVNGQQLKDKPIVLCLNKMDLLEEKLKRVTFKEFYPDYAGKNTVEEVSEYIKLLYTKVNKIDLKYRAVQIFKTVVTDTNLIKNVCHAVLKFSIEAKLKSVG</sequence>
<feature type="non-terminal residue" evidence="7">
    <location>
        <position position="331"/>
    </location>
</feature>
<dbReference type="PANTHER" id="PTHR10218:SF302">
    <property type="entry name" value="GUANINE NUCLEOTIDE-BINDING PROTEIN ALPHA-5 SUBUNIT"/>
    <property type="match status" value="1"/>
</dbReference>
<gene>
    <name evidence="7" type="ORF">TPC1_11510</name>
</gene>
<dbReference type="PROSITE" id="PS51882">
    <property type="entry name" value="G_ALPHA"/>
    <property type="match status" value="1"/>
</dbReference>
<name>A0A146KIS2_9EUKA</name>
<dbReference type="GO" id="GO:0005834">
    <property type="term" value="C:heterotrimeric G-protein complex"/>
    <property type="evidence" value="ECO:0007669"/>
    <property type="project" value="TreeGrafter"/>
</dbReference>
<dbReference type="InterPro" id="IPR001019">
    <property type="entry name" value="Gprotein_alpha_su"/>
</dbReference>
<dbReference type="GO" id="GO:0001664">
    <property type="term" value="F:G protein-coupled receptor binding"/>
    <property type="evidence" value="ECO:0007669"/>
    <property type="project" value="TreeGrafter"/>
</dbReference>
<protein>
    <submittedName>
        <fullName evidence="7">G-protein alpha subunit</fullName>
    </submittedName>
</protein>
<dbReference type="PANTHER" id="PTHR10218">
    <property type="entry name" value="GTP-BINDING PROTEIN ALPHA SUBUNIT"/>
    <property type="match status" value="1"/>
</dbReference>
<evidence type="ECO:0000256" key="4">
    <source>
        <dbReference type="ARBA" id="ARBA00023224"/>
    </source>
</evidence>
<dbReference type="SMART" id="SM00275">
    <property type="entry name" value="G_alpha"/>
    <property type="match status" value="1"/>
</dbReference>
<dbReference type="CDD" id="cd00066">
    <property type="entry name" value="G-alpha"/>
    <property type="match status" value="1"/>
</dbReference>
<feature type="non-terminal residue" evidence="7">
    <location>
        <position position="1"/>
    </location>
</feature>
<evidence type="ECO:0000256" key="3">
    <source>
        <dbReference type="ARBA" id="ARBA00023134"/>
    </source>
</evidence>
<feature type="binding site" evidence="6">
    <location>
        <position position="40"/>
    </location>
    <ligand>
        <name>Mg(2+)</name>
        <dbReference type="ChEBI" id="CHEBI:18420"/>
    </ligand>
</feature>
<dbReference type="GO" id="GO:0005525">
    <property type="term" value="F:GTP binding"/>
    <property type="evidence" value="ECO:0007669"/>
    <property type="project" value="UniProtKB-KW"/>
</dbReference>
<evidence type="ECO:0000256" key="2">
    <source>
        <dbReference type="ARBA" id="ARBA00022741"/>
    </source>
</evidence>
<dbReference type="FunFam" id="3.40.50.300:FF:000720">
    <property type="entry name" value="Guanine nucleotide-binding protein G(k) subunit alpha"/>
    <property type="match status" value="1"/>
</dbReference>
<dbReference type="EMBL" id="GDID01001121">
    <property type="protein sequence ID" value="JAP95485.1"/>
    <property type="molecule type" value="Transcribed_RNA"/>
</dbReference>
<dbReference type="InterPro" id="IPR011025">
    <property type="entry name" value="GproteinA_insert"/>
</dbReference>
<dbReference type="Gene3D" id="3.40.50.300">
    <property type="entry name" value="P-loop containing nucleotide triphosphate hydrolases"/>
    <property type="match status" value="1"/>
</dbReference>
<reference evidence="7" key="1">
    <citation type="submission" date="2015-07" db="EMBL/GenBank/DDBJ databases">
        <title>Adaptation to a free-living lifestyle via gene acquisitions in the diplomonad Trepomonas sp. PC1.</title>
        <authorList>
            <person name="Xu F."/>
            <person name="Jerlstrom-Hultqvist J."/>
            <person name="Kolisko M."/>
            <person name="Simpson A.G.B."/>
            <person name="Roger A.J."/>
            <person name="Svard S.G."/>
            <person name="Andersson J.O."/>
        </authorList>
    </citation>
    <scope>NUCLEOTIDE SEQUENCE</scope>
    <source>
        <strain evidence="7">PC1</strain>
    </source>
</reference>
<evidence type="ECO:0000256" key="6">
    <source>
        <dbReference type="PIRSR" id="PIRSR601019-2"/>
    </source>
</evidence>
<dbReference type="Gene3D" id="1.10.400.10">
    <property type="entry name" value="GI Alpha 1, domain 2-like"/>
    <property type="match status" value="1"/>
</dbReference>
<evidence type="ECO:0000313" key="7">
    <source>
        <dbReference type="EMBL" id="JAP95485.1"/>
    </source>
</evidence>
<organism evidence="7">
    <name type="scientific">Trepomonas sp. PC1</name>
    <dbReference type="NCBI Taxonomy" id="1076344"/>
    <lineage>
        <taxon>Eukaryota</taxon>
        <taxon>Metamonada</taxon>
        <taxon>Diplomonadida</taxon>
        <taxon>Hexamitidae</taxon>
        <taxon>Hexamitinae</taxon>
        <taxon>Trepomonas</taxon>
    </lineage>
</organism>
<keyword evidence="6" id="KW-0460">Magnesium</keyword>
<evidence type="ECO:0000256" key="5">
    <source>
        <dbReference type="PIRSR" id="PIRSR601019-1"/>
    </source>
</evidence>
<dbReference type="PRINTS" id="PR00318">
    <property type="entry name" value="GPROTEINA"/>
</dbReference>
<dbReference type="GO" id="GO:0007188">
    <property type="term" value="P:adenylate cyclase-modulating G protein-coupled receptor signaling pathway"/>
    <property type="evidence" value="ECO:0007669"/>
    <property type="project" value="TreeGrafter"/>
</dbReference>
<feature type="binding site" evidence="5">
    <location>
        <begin position="178"/>
        <end position="182"/>
    </location>
    <ligand>
        <name>GTP</name>
        <dbReference type="ChEBI" id="CHEBI:37565"/>
    </ligand>
</feature>
<dbReference type="AlphaFoldDB" id="A0A146KIS2"/>
<dbReference type="GO" id="GO:0005737">
    <property type="term" value="C:cytoplasm"/>
    <property type="evidence" value="ECO:0007669"/>
    <property type="project" value="TreeGrafter"/>
</dbReference>
<proteinExistence type="predicted"/>
<feature type="binding site" evidence="5">
    <location>
        <begin position="36"/>
        <end position="41"/>
    </location>
    <ligand>
        <name>GTP</name>
        <dbReference type="ChEBI" id="CHEBI:37565"/>
    </ligand>
</feature>
<keyword evidence="1 6" id="KW-0479">Metal-binding</keyword>